<reference evidence="1 2" key="1">
    <citation type="submission" date="2019-05" db="EMBL/GenBank/DDBJ databases">
        <title>Another draft genome of Portunus trituberculatus and its Hox gene families provides insights of decapod evolution.</title>
        <authorList>
            <person name="Jeong J.-H."/>
            <person name="Song I."/>
            <person name="Kim S."/>
            <person name="Choi T."/>
            <person name="Kim D."/>
            <person name="Ryu S."/>
            <person name="Kim W."/>
        </authorList>
    </citation>
    <scope>NUCLEOTIDE SEQUENCE [LARGE SCALE GENOMIC DNA]</scope>
    <source>
        <tissue evidence="1">Muscle</tissue>
    </source>
</reference>
<evidence type="ECO:0000313" key="2">
    <source>
        <dbReference type="Proteomes" id="UP000324222"/>
    </source>
</evidence>
<organism evidence="1 2">
    <name type="scientific">Portunus trituberculatus</name>
    <name type="common">Swimming crab</name>
    <name type="synonym">Neptunus trituberculatus</name>
    <dbReference type="NCBI Taxonomy" id="210409"/>
    <lineage>
        <taxon>Eukaryota</taxon>
        <taxon>Metazoa</taxon>
        <taxon>Ecdysozoa</taxon>
        <taxon>Arthropoda</taxon>
        <taxon>Crustacea</taxon>
        <taxon>Multicrustacea</taxon>
        <taxon>Malacostraca</taxon>
        <taxon>Eumalacostraca</taxon>
        <taxon>Eucarida</taxon>
        <taxon>Decapoda</taxon>
        <taxon>Pleocyemata</taxon>
        <taxon>Brachyura</taxon>
        <taxon>Eubrachyura</taxon>
        <taxon>Portunoidea</taxon>
        <taxon>Portunidae</taxon>
        <taxon>Portuninae</taxon>
        <taxon>Portunus</taxon>
    </lineage>
</organism>
<keyword evidence="2" id="KW-1185">Reference proteome</keyword>
<evidence type="ECO:0000313" key="1">
    <source>
        <dbReference type="EMBL" id="MPC30918.1"/>
    </source>
</evidence>
<proteinExistence type="predicted"/>
<dbReference type="AlphaFoldDB" id="A0A5B7EBF0"/>
<protein>
    <submittedName>
        <fullName evidence="1">Uncharacterized protein</fullName>
    </submittedName>
</protein>
<name>A0A5B7EBF0_PORTR</name>
<gene>
    <name evidence="1" type="ORF">E2C01_024191</name>
</gene>
<dbReference type="Proteomes" id="UP000324222">
    <property type="component" value="Unassembled WGS sequence"/>
</dbReference>
<comment type="caution">
    <text evidence="1">The sequence shown here is derived from an EMBL/GenBank/DDBJ whole genome shotgun (WGS) entry which is preliminary data.</text>
</comment>
<sequence>MTLSGLSCWPDTLTIIVSRGVVIEESLVITGRSLRPVKCICIILSLSKTTQIGSLKVPEVVCLLPWVKRSVNDAEDLQRVSNAPYNSCVVDSPPNFSRLPQNGESRVSLSQLQPSSYHLGLHGGRV</sequence>
<dbReference type="EMBL" id="VSRR010002337">
    <property type="protein sequence ID" value="MPC30918.1"/>
    <property type="molecule type" value="Genomic_DNA"/>
</dbReference>
<accession>A0A5B7EBF0</accession>